<organism evidence="2 3">
    <name type="scientific">Hydrocarboniphaga daqingensis</name>
    <dbReference type="NCBI Taxonomy" id="490188"/>
    <lineage>
        <taxon>Bacteria</taxon>
        <taxon>Pseudomonadati</taxon>
        <taxon>Pseudomonadota</taxon>
        <taxon>Gammaproteobacteria</taxon>
        <taxon>Nevskiales</taxon>
        <taxon>Nevskiaceae</taxon>
        <taxon>Hydrocarboniphaga</taxon>
    </lineage>
</organism>
<dbReference type="STRING" id="490188.SAMN04488068_0922"/>
<dbReference type="InterPro" id="IPR029016">
    <property type="entry name" value="GAF-like_dom_sf"/>
</dbReference>
<dbReference type="Proteomes" id="UP000199758">
    <property type="component" value="Unassembled WGS sequence"/>
</dbReference>
<sequence length="232" mass="25561">MATVEHDAAPAIDAEQVLAYLKAHPGFLSAHPELLETLELQHAAGSAVSLIERQVEVLRGRSQRLEDRMTQLLENARDNERRATNVHRLARTLIRAPTLAAAILGLQTCMRDDFGIDEAWVGVTPGLLKRSDIEGLQRLDADGPIARQFDDLLRTKLIECGPLSEARAKLLFPKAAERPQSAAIVPLERDKNLGMLVLASRDPQRFVPRQGKVFLEMTAELVAAAVRAKLVS</sequence>
<gene>
    <name evidence="2" type="ORF">SAMN04488068_0922</name>
</gene>
<dbReference type="Pfam" id="PF04340">
    <property type="entry name" value="DUF484"/>
    <property type="match status" value="1"/>
</dbReference>
<evidence type="ECO:0000313" key="2">
    <source>
        <dbReference type="EMBL" id="SHG64872.1"/>
    </source>
</evidence>
<dbReference type="Gene3D" id="3.30.450.40">
    <property type="match status" value="1"/>
</dbReference>
<evidence type="ECO:0000256" key="1">
    <source>
        <dbReference type="SAM" id="Coils"/>
    </source>
</evidence>
<dbReference type="EMBL" id="FQWZ01000002">
    <property type="protein sequence ID" value="SHG64872.1"/>
    <property type="molecule type" value="Genomic_DNA"/>
</dbReference>
<evidence type="ECO:0000313" key="3">
    <source>
        <dbReference type="Proteomes" id="UP000199758"/>
    </source>
</evidence>
<dbReference type="PANTHER" id="PTHR38765">
    <property type="entry name" value="DUF484 DOMAIN-CONTAINING PROTEIN"/>
    <property type="match status" value="1"/>
</dbReference>
<evidence type="ECO:0008006" key="4">
    <source>
        <dbReference type="Google" id="ProtNLM"/>
    </source>
</evidence>
<protein>
    <recommendedName>
        <fullName evidence="4">DUF484 family protein</fullName>
    </recommendedName>
</protein>
<keyword evidence="3" id="KW-1185">Reference proteome</keyword>
<dbReference type="AlphaFoldDB" id="A0A1M5LIC6"/>
<reference evidence="2 3" key="1">
    <citation type="submission" date="2016-11" db="EMBL/GenBank/DDBJ databases">
        <authorList>
            <person name="Jaros S."/>
            <person name="Januszkiewicz K."/>
            <person name="Wedrychowicz H."/>
        </authorList>
    </citation>
    <scope>NUCLEOTIDE SEQUENCE [LARGE SCALE GENOMIC DNA]</scope>
    <source>
        <strain evidence="2 3">CGMCC 1.7049</strain>
    </source>
</reference>
<proteinExistence type="predicted"/>
<dbReference type="InterPro" id="IPR007435">
    <property type="entry name" value="DUF484"/>
</dbReference>
<accession>A0A1M5LIC6</accession>
<feature type="coiled-coil region" evidence="1">
    <location>
        <begin position="48"/>
        <end position="82"/>
    </location>
</feature>
<dbReference type="RefSeq" id="WP_072894610.1">
    <property type="nucleotide sequence ID" value="NZ_FQWZ01000002.1"/>
</dbReference>
<dbReference type="PANTHER" id="PTHR38765:SF1">
    <property type="entry name" value="DUF484 DOMAIN-CONTAINING PROTEIN"/>
    <property type="match status" value="1"/>
</dbReference>
<keyword evidence="1" id="KW-0175">Coiled coil</keyword>
<name>A0A1M5LIC6_9GAMM</name>
<dbReference type="OrthoDB" id="8525200at2"/>